<gene>
    <name evidence="1" type="ORF">CR513_16634</name>
</gene>
<accession>A0A371HBN4</accession>
<keyword evidence="2" id="KW-1185">Reference proteome</keyword>
<organism evidence="1 2">
    <name type="scientific">Mucuna pruriens</name>
    <name type="common">Velvet bean</name>
    <name type="synonym">Dolichos pruriens</name>
    <dbReference type="NCBI Taxonomy" id="157652"/>
    <lineage>
        <taxon>Eukaryota</taxon>
        <taxon>Viridiplantae</taxon>
        <taxon>Streptophyta</taxon>
        <taxon>Embryophyta</taxon>
        <taxon>Tracheophyta</taxon>
        <taxon>Spermatophyta</taxon>
        <taxon>Magnoliopsida</taxon>
        <taxon>eudicotyledons</taxon>
        <taxon>Gunneridae</taxon>
        <taxon>Pentapetalae</taxon>
        <taxon>rosids</taxon>
        <taxon>fabids</taxon>
        <taxon>Fabales</taxon>
        <taxon>Fabaceae</taxon>
        <taxon>Papilionoideae</taxon>
        <taxon>50 kb inversion clade</taxon>
        <taxon>NPAAA clade</taxon>
        <taxon>indigoferoid/millettioid clade</taxon>
        <taxon>Phaseoleae</taxon>
        <taxon>Mucuna</taxon>
    </lineage>
</organism>
<dbReference type="AlphaFoldDB" id="A0A371HBN4"/>
<sequence length="153" mass="17321">MHVSEFDLEIRDKKDADNAVPELNMNLTQCQSETTSRMSNYCTWTHLHHGSQTYAISSLHLSFHQRHPDCIKKRSRVMLSTIYGMTGIFGSATTTKSFVGAFQTPRSTQSSTFVMQQSEATIMDQLGQPERRLPIRLGLRTMPASRNSHESPT</sequence>
<evidence type="ECO:0000313" key="1">
    <source>
        <dbReference type="EMBL" id="RDY00219.1"/>
    </source>
</evidence>
<dbReference type="Proteomes" id="UP000257109">
    <property type="component" value="Unassembled WGS sequence"/>
</dbReference>
<comment type="caution">
    <text evidence="1">The sequence shown here is derived from an EMBL/GenBank/DDBJ whole genome shotgun (WGS) entry which is preliminary data.</text>
</comment>
<name>A0A371HBN4_MUCPR</name>
<evidence type="ECO:0000313" key="2">
    <source>
        <dbReference type="Proteomes" id="UP000257109"/>
    </source>
</evidence>
<feature type="non-terminal residue" evidence="1">
    <location>
        <position position="1"/>
    </location>
</feature>
<reference evidence="1" key="1">
    <citation type="submission" date="2018-05" db="EMBL/GenBank/DDBJ databases">
        <title>Draft genome of Mucuna pruriens seed.</title>
        <authorList>
            <person name="Nnadi N.E."/>
            <person name="Vos R."/>
            <person name="Hasami M.H."/>
            <person name="Devisetty U.K."/>
            <person name="Aguiy J.C."/>
        </authorList>
    </citation>
    <scope>NUCLEOTIDE SEQUENCE [LARGE SCALE GENOMIC DNA]</scope>
    <source>
        <strain evidence="1">JCA_2017</strain>
    </source>
</reference>
<protein>
    <submittedName>
        <fullName evidence="1">Uncharacterized protein</fullName>
    </submittedName>
</protein>
<proteinExistence type="predicted"/>
<dbReference type="EMBL" id="QJKJ01003048">
    <property type="protein sequence ID" value="RDY00219.1"/>
    <property type="molecule type" value="Genomic_DNA"/>
</dbReference>